<accession>A0A2N7I8R1</accession>
<reference evidence="2" key="1">
    <citation type="submission" date="2016-07" db="EMBL/GenBank/DDBJ databases">
        <title>Nontailed viruses are major unrecognized killers of bacteria in the ocean.</title>
        <authorList>
            <person name="Kauffman K."/>
            <person name="Hussain F."/>
            <person name="Yang J."/>
            <person name="Arevalo P."/>
            <person name="Brown J."/>
            <person name="Cutler M."/>
            <person name="Kelly L."/>
            <person name="Polz M.F."/>
        </authorList>
    </citation>
    <scope>NUCLEOTIDE SEQUENCE [LARGE SCALE GENOMIC DNA]</scope>
    <source>
        <strain evidence="2">10N.261.51.B8</strain>
    </source>
</reference>
<dbReference type="Proteomes" id="UP000235746">
    <property type="component" value="Unassembled WGS sequence"/>
</dbReference>
<evidence type="ECO:0000313" key="1">
    <source>
        <dbReference type="EMBL" id="PML52719.1"/>
    </source>
</evidence>
<proteinExistence type="predicted"/>
<dbReference type="EMBL" id="MCYL01000047">
    <property type="protein sequence ID" value="PML52719.1"/>
    <property type="molecule type" value="Genomic_DNA"/>
</dbReference>
<comment type="caution">
    <text evidence="1">The sequence shown here is derived from an EMBL/GenBank/DDBJ whole genome shotgun (WGS) entry which is preliminary data.</text>
</comment>
<sequence>MYKFIVSIGINKNEIFEGVLTAPNKTAIRDQLQFIEDGSQKCDCTLINQFTTNKQSQKAIQVLLANCWASLDGKQYKFLTWLSVCTQSMEVLVEMDK</sequence>
<organism evidence="1 2">
    <name type="scientific">Vibrio lentus</name>
    <dbReference type="NCBI Taxonomy" id="136468"/>
    <lineage>
        <taxon>Bacteria</taxon>
        <taxon>Pseudomonadati</taxon>
        <taxon>Pseudomonadota</taxon>
        <taxon>Gammaproteobacteria</taxon>
        <taxon>Vibrionales</taxon>
        <taxon>Vibrionaceae</taxon>
        <taxon>Vibrio</taxon>
    </lineage>
</organism>
<dbReference type="RefSeq" id="WP_102558293.1">
    <property type="nucleotide sequence ID" value="NZ_MCYL01000047.1"/>
</dbReference>
<protein>
    <submittedName>
        <fullName evidence="1">Uncharacterized protein</fullName>
    </submittedName>
</protein>
<dbReference type="AlphaFoldDB" id="A0A2N7I8R1"/>
<gene>
    <name evidence="1" type="ORF">BCT74_13850</name>
</gene>
<name>A0A2N7I8R1_9VIBR</name>
<evidence type="ECO:0000313" key="2">
    <source>
        <dbReference type="Proteomes" id="UP000235746"/>
    </source>
</evidence>